<feature type="compositionally biased region" description="Pro residues" evidence="1">
    <location>
        <begin position="65"/>
        <end position="79"/>
    </location>
</feature>
<gene>
    <name evidence="2" type="ORF">LDAN0321_LOCUS21691</name>
</gene>
<feature type="region of interest" description="Disordered" evidence="1">
    <location>
        <begin position="480"/>
        <end position="499"/>
    </location>
</feature>
<feature type="region of interest" description="Disordered" evidence="1">
    <location>
        <begin position="183"/>
        <end position="330"/>
    </location>
</feature>
<feature type="compositionally biased region" description="Polar residues" evidence="1">
    <location>
        <begin position="184"/>
        <end position="200"/>
    </location>
</feature>
<name>A0A7S2LWA5_9STRA</name>
<feature type="region of interest" description="Disordered" evidence="1">
    <location>
        <begin position="550"/>
        <end position="574"/>
    </location>
</feature>
<feature type="region of interest" description="Disordered" evidence="1">
    <location>
        <begin position="15"/>
        <end position="154"/>
    </location>
</feature>
<evidence type="ECO:0000256" key="1">
    <source>
        <dbReference type="SAM" id="MobiDB-lite"/>
    </source>
</evidence>
<feature type="region of interest" description="Disordered" evidence="1">
    <location>
        <begin position="345"/>
        <end position="378"/>
    </location>
</feature>
<accession>A0A7S2LWA5</accession>
<organism evidence="2">
    <name type="scientific">Leptocylindrus danicus</name>
    <dbReference type="NCBI Taxonomy" id="163516"/>
    <lineage>
        <taxon>Eukaryota</taxon>
        <taxon>Sar</taxon>
        <taxon>Stramenopiles</taxon>
        <taxon>Ochrophyta</taxon>
        <taxon>Bacillariophyta</taxon>
        <taxon>Coscinodiscophyceae</taxon>
        <taxon>Chaetocerotophycidae</taxon>
        <taxon>Leptocylindrales</taxon>
        <taxon>Leptocylindraceae</taxon>
        <taxon>Leptocylindrus</taxon>
    </lineage>
</organism>
<reference evidence="2" key="1">
    <citation type="submission" date="2021-01" db="EMBL/GenBank/DDBJ databases">
        <authorList>
            <person name="Corre E."/>
            <person name="Pelletier E."/>
            <person name="Niang G."/>
            <person name="Scheremetjew M."/>
            <person name="Finn R."/>
            <person name="Kale V."/>
            <person name="Holt S."/>
            <person name="Cochrane G."/>
            <person name="Meng A."/>
            <person name="Brown T."/>
            <person name="Cohen L."/>
        </authorList>
    </citation>
    <scope>NUCLEOTIDE SEQUENCE</scope>
    <source>
        <strain evidence="2">B650</strain>
    </source>
</reference>
<feature type="compositionally biased region" description="Basic and acidic residues" evidence="1">
    <location>
        <begin position="444"/>
        <end position="453"/>
    </location>
</feature>
<dbReference type="AlphaFoldDB" id="A0A7S2LWA5"/>
<feature type="compositionally biased region" description="Basic and acidic residues" evidence="1">
    <location>
        <begin position="133"/>
        <end position="143"/>
    </location>
</feature>
<protein>
    <submittedName>
        <fullName evidence="2">Uncharacterized protein</fullName>
    </submittedName>
</protein>
<feature type="compositionally biased region" description="Polar residues" evidence="1">
    <location>
        <begin position="319"/>
        <end position="330"/>
    </location>
</feature>
<feature type="compositionally biased region" description="Polar residues" evidence="1">
    <location>
        <begin position="268"/>
        <end position="307"/>
    </location>
</feature>
<sequence length="602" mass="65782">MRKYDMDDSSFQLVQANGSGEGAKLVIRVRKHGASSKQHTASSNRRSNGSNEEKKNNEGGKLNVPFPPTPSPPPPPPPRNTTATEALGGAPNKFKSKHKFKNDRLQGKNAAKKSRGIFKSILKLMKRNRKKPKQNENKIDSRRTQPAQAGVQSKIDLFERNCVKSSKSGKIDATGLKSMMTVDNVKTQNRGGNLQQVSSENQKDQLHGTQLHHIASTSRPPPPPPPRPRRHVANSSKITGGAETFSRDKALISKKRNIASKLDKFQRTDTNPSASSVSKRQPQWGKNKNAEQWTKGTSNKTSHTAGTKITDPTKKSTPRIPQSKSKTMKCSLSTSVLADIKTPTKNSLKSTSKNRTNVYSTNGSDTSKEKSNIKGSNARTSMYSRIRAVDHAERKSIAPKSFKNLKNKSSKSPCIPGKSAITKAFNSEHTVKKKTAPSSNPSLSDHDEERSKLDNTPICTIKSQDQKVFSCCIEDENSANNKQKENSMSDSPCSPRRRRGSSFVKALSIGAKKLTKAPMNASPLDMKTTLLSAIKGGGHKLKKMTSDKGIGINHQSKASGDMKVEKQDSKGGLGGLTNILARRKLMDNVTHSDSIDSESDWG</sequence>
<feature type="region of interest" description="Disordered" evidence="1">
    <location>
        <begin position="399"/>
        <end position="418"/>
    </location>
</feature>
<evidence type="ECO:0000313" key="2">
    <source>
        <dbReference type="EMBL" id="CAD9616187.1"/>
    </source>
</evidence>
<feature type="compositionally biased region" description="Polar residues" evidence="1">
    <location>
        <begin position="345"/>
        <end position="365"/>
    </location>
</feature>
<proteinExistence type="predicted"/>
<feature type="compositionally biased region" description="Basic and acidic residues" evidence="1">
    <location>
        <begin position="560"/>
        <end position="569"/>
    </location>
</feature>
<feature type="region of interest" description="Disordered" evidence="1">
    <location>
        <begin position="425"/>
        <end position="458"/>
    </location>
</feature>
<dbReference type="EMBL" id="HBGY01034492">
    <property type="protein sequence ID" value="CAD9616187.1"/>
    <property type="molecule type" value="Transcribed_RNA"/>
</dbReference>